<gene>
    <name evidence="7" type="ORF">KEG57_10075</name>
</gene>
<dbReference type="PROSITE" id="PS51257">
    <property type="entry name" value="PROKAR_LIPOPROTEIN"/>
    <property type="match status" value="1"/>
</dbReference>
<comment type="similarity">
    <text evidence="2">Belongs to the prokaryotic sulfate-binding protein family.</text>
</comment>
<keyword evidence="3" id="KW-0813">Transport</keyword>
<evidence type="ECO:0000313" key="8">
    <source>
        <dbReference type="Proteomes" id="UP001151081"/>
    </source>
</evidence>
<comment type="caution">
    <text evidence="7">The sequence shown here is derived from an EMBL/GenBank/DDBJ whole genome shotgun (WGS) entry which is preliminary data.</text>
</comment>
<dbReference type="PANTHER" id="PTHR30368:SF2">
    <property type="entry name" value="SULFATE-BINDING PROTEIN"/>
    <property type="match status" value="1"/>
</dbReference>
<sequence>MHWARFALALSSFLGLASCTSAQREPEADVTLVLASYSAPRDAFDRGVLPAFQAHYEARTGKRIRVRTSYLASGAQSRAVASGFPADVVVLALAPDVTRLEKEKLITHDWRKRGRRGSFTTSIVALAVRPGNPKGITGFSDLARPGLDVLMPNPKTSGGAMWNVSALWASALRGHAGVAANDETAAQGYLHRVLKNVAIADKGARESLITFEKGVGDVAVTYESEVFAGRAAGRTYDMVIPTSTMVVEVMAAVVDVNAQKHARLPEAEAFVDYLSSNEAQHILATYGFRSDDPEVRAAHAAAFPELEDPVRIDSLGGWNEVVPKLFGKDGVFPRTWETVYAAP</sequence>
<feature type="chain" id="PRO_5040790205" evidence="6">
    <location>
        <begin position="23"/>
        <end position="343"/>
    </location>
</feature>
<evidence type="ECO:0000256" key="6">
    <source>
        <dbReference type="SAM" id="SignalP"/>
    </source>
</evidence>
<organism evidence="7 8">
    <name type="scientific">Polyangium jinanense</name>
    <dbReference type="NCBI Taxonomy" id="2829994"/>
    <lineage>
        <taxon>Bacteria</taxon>
        <taxon>Pseudomonadati</taxon>
        <taxon>Myxococcota</taxon>
        <taxon>Polyangia</taxon>
        <taxon>Polyangiales</taxon>
        <taxon>Polyangiaceae</taxon>
        <taxon>Polyangium</taxon>
    </lineage>
</organism>
<evidence type="ECO:0000256" key="5">
    <source>
        <dbReference type="ARBA" id="ARBA00022764"/>
    </source>
</evidence>
<dbReference type="NCBIfam" id="TIGR00971">
    <property type="entry name" value="3a0106s03"/>
    <property type="match status" value="1"/>
</dbReference>
<dbReference type="Pfam" id="PF13531">
    <property type="entry name" value="SBP_bac_11"/>
    <property type="match status" value="1"/>
</dbReference>
<dbReference type="AlphaFoldDB" id="A0A9X3WYW9"/>
<protein>
    <submittedName>
        <fullName evidence="7">Sulfate ABC transporter substrate-binding protein</fullName>
    </submittedName>
</protein>
<comment type="subcellular location">
    <subcellularLocation>
        <location evidence="1">Periplasm</location>
    </subcellularLocation>
</comment>
<dbReference type="GO" id="GO:1902358">
    <property type="term" value="P:sulfate transmembrane transport"/>
    <property type="evidence" value="ECO:0007669"/>
    <property type="project" value="InterPro"/>
</dbReference>
<dbReference type="RefSeq" id="WP_272458409.1">
    <property type="nucleotide sequence ID" value="NZ_JAGTJJ010000003.1"/>
</dbReference>
<dbReference type="SUPFAM" id="SSF53850">
    <property type="entry name" value="Periplasmic binding protein-like II"/>
    <property type="match status" value="1"/>
</dbReference>
<evidence type="ECO:0000256" key="4">
    <source>
        <dbReference type="ARBA" id="ARBA00022729"/>
    </source>
</evidence>
<dbReference type="Proteomes" id="UP001151081">
    <property type="component" value="Unassembled WGS sequence"/>
</dbReference>
<name>A0A9X3WYW9_9BACT</name>
<dbReference type="GO" id="GO:0042597">
    <property type="term" value="C:periplasmic space"/>
    <property type="evidence" value="ECO:0007669"/>
    <property type="project" value="UniProtKB-SubCell"/>
</dbReference>
<dbReference type="EMBL" id="JAGTJJ010000003">
    <property type="protein sequence ID" value="MDC3980844.1"/>
    <property type="molecule type" value="Genomic_DNA"/>
</dbReference>
<keyword evidence="5" id="KW-0574">Periplasm</keyword>
<keyword evidence="8" id="KW-1185">Reference proteome</keyword>
<keyword evidence="4 6" id="KW-0732">Signal</keyword>
<dbReference type="Gene3D" id="3.40.190.10">
    <property type="entry name" value="Periplasmic binding protein-like II"/>
    <property type="match status" value="2"/>
</dbReference>
<dbReference type="GO" id="GO:0140104">
    <property type="term" value="F:molecular carrier activity"/>
    <property type="evidence" value="ECO:0007669"/>
    <property type="project" value="InterPro"/>
</dbReference>
<feature type="signal peptide" evidence="6">
    <location>
        <begin position="1"/>
        <end position="22"/>
    </location>
</feature>
<evidence type="ECO:0000256" key="1">
    <source>
        <dbReference type="ARBA" id="ARBA00004418"/>
    </source>
</evidence>
<dbReference type="PANTHER" id="PTHR30368">
    <property type="entry name" value="SULFATE-BINDING PROTEIN"/>
    <property type="match status" value="1"/>
</dbReference>
<accession>A0A9X3WYW9</accession>
<proteinExistence type="inferred from homology"/>
<evidence type="ECO:0000256" key="3">
    <source>
        <dbReference type="ARBA" id="ARBA00022448"/>
    </source>
</evidence>
<reference evidence="7 8" key="1">
    <citation type="submission" date="2021-04" db="EMBL/GenBank/DDBJ databases">
        <title>Genome analysis of Polyangium sp.</title>
        <authorList>
            <person name="Li Y."/>
            <person name="Wang J."/>
        </authorList>
    </citation>
    <scope>NUCLEOTIDE SEQUENCE [LARGE SCALE GENOMIC DNA]</scope>
    <source>
        <strain evidence="7 8">SDU14</strain>
    </source>
</reference>
<dbReference type="InterPro" id="IPR005669">
    <property type="entry name" value="Thiosulph/SO4-bd"/>
</dbReference>
<evidence type="ECO:0000313" key="7">
    <source>
        <dbReference type="EMBL" id="MDC3980844.1"/>
    </source>
</evidence>
<evidence type="ECO:0000256" key="2">
    <source>
        <dbReference type="ARBA" id="ARBA00006099"/>
    </source>
</evidence>